<dbReference type="KEGG" id="nano:G5V58_10940"/>
<reference evidence="1 2" key="1">
    <citation type="submission" date="2020-02" db="EMBL/GenBank/DDBJ databases">
        <title>Full genome sequence of Nocardioides sp. R-3366.</title>
        <authorList>
            <person name="Im W.-T."/>
        </authorList>
    </citation>
    <scope>NUCLEOTIDE SEQUENCE [LARGE SCALE GENOMIC DNA]</scope>
    <source>
        <strain evidence="1 2">R-3366</strain>
    </source>
</reference>
<sequence>MTFWIVAAAVVAVLGALAWWTSGRSKRTAFDPHSSLLGSDAYRRSVENQTRFDPGGPFSQ</sequence>
<name>A0A6G6WD82_9ACTN</name>
<accession>A0A6G6WD82</accession>
<proteinExistence type="predicted"/>
<dbReference type="Proteomes" id="UP000502996">
    <property type="component" value="Chromosome"/>
</dbReference>
<keyword evidence="2" id="KW-1185">Reference proteome</keyword>
<gene>
    <name evidence="1" type="ORF">G5V58_10940</name>
</gene>
<evidence type="ECO:0000313" key="2">
    <source>
        <dbReference type="Proteomes" id="UP000502996"/>
    </source>
</evidence>
<organism evidence="1 2">
    <name type="scientific">Nocardioides anomalus</name>
    <dbReference type="NCBI Taxonomy" id="2712223"/>
    <lineage>
        <taxon>Bacteria</taxon>
        <taxon>Bacillati</taxon>
        <taxon>Actinomycetota</taxon>
        <taxon>Actinomycetes</taxon>
        <taxon>Propionibacteriales</taxon>
        <taxon>Nocardioidaceae</taxon>
        <taxon>Nocardioides</taxon>
    </lineage>
</organism>
<dbReference type="RefSeq" id="WP_165232259.1">
    <property type="nucleotide sequence ID" value="NZ_CP049257.1"/>
</dbReference>
<evidence type="ECO:0000313" key="1">
    <source>
        <dbReference type="EMBL" id="QIG43202.1"/>
    </source>
</evidence>
<protein>
    <submittedName>
        <fullName evidence="1">Uncharacterized protein</fullName>
    </submittedName>
</protein>
<dbReference type="AlphaFoldDB" id="A0A6G6WD82"/>
<dbReference type="EMBL" id="CP049257">
    <property type="protein sequence ID" value="QIG43202.1"/>
    <property type="molecule type" value="Genomic_DNA"/>
</dbReference>